<feature type="transmembrane region" description="Helical" evidence="6">
    <location>
        <begin position="313"/>
        <end position="332"/>
    </location>
</feature>
<feature type="transmembrane region" description="Helical" evidence="6">
    <location>
        <begin position="287"/>
        <end position="307"/>
    </location>
</feature>
<feature type="region of interest" description="Disordered" evidence="5">
    <location>
        <begin position="597"/>
        <end position="622"/>
    </location>
</feature>
<dbReference type="AlphaFoldDB" id="A0A4V1M4D5"/>
<keyword evidence="10" id="KW-1185">Reference proteome</keyword>
<evidence type="ECO:0000256" key="3">
    <source>
        <dbReference type="ARBA" id="ARBA00022989"/>
    </source>
</evidence>
<keyword evidence="7" id="KW-0732">Signal</keyword>
<dbReference type="PANTHER" id="PTHR22911">
    <property type="entry name" value="ACYL-MALONYL CONDENSING ENZYME-RELATED"/>
    <property type="match status" value="1"/>
</dbReference>
<dbReference type="InterPro" id="IPR000620">
    <property type="entry name" value="EamA_dom"/>
</dbReference>
<protein>
    <recommendedName>
        <fullName evidence="8">EamA domain-containing protein</fullName>
    </recommendedName>
</protein>
<name>A0A4V1M4D5_TREME</name>
<dbReference type="PANTHER" id="PTHR22911:SF6">
    <property type="entry name" value="SOLUTE CARRIER FAMILY 35 MEMBER G1"/>
    <property type="match status" value="1"/>
</dbReference>
<evidence type="ECO:0000313" key="9">
    <source>
        <dbReference type="EMBL" id="RXK39987.1"/>
    </source>
</evidence>
<dbReference type="SUPFAM" id="SSF103481">
    <property type="entry name" value="Multidrug resistance efflux transporter EmrE"/>
    <property type="match status" value="2"/>
</dbReference>
<dbReference type="Proteomes" id="UP000289152">
    <property type="component" value="Unassembled WGS sequence"/>
</dbReference>
<comment type="caution">
    <text evidence="9">The sequence shown here is derived from an EMBL/GenBank/DDBJ whole genome shotgun (WGS) entry which is preliminary data.</text>
</comment>
<keyword evidence="2 6" id="KW-0812">Transmembrane</keyword>
<evidence type="ECO:0000256" key="7">
    <source>
        <dbReference type="SAM" id="SignalP"/>
    </source>
</evidence>
<feature type="transmembrane region" description="Helical" evidence="6">
    <location>
        <begin position="575"/>
        <end position="592"/>
    </location>
</feature>
<feature type="chain" id="PRO_5020556037" description="EamA domain-containing protein" evidence="7">
    <location>
        <begin position="17"/>
        <end position="622"/>
    </location>
</feature>
<dbReference type="GO" id="GO:0016020">
    <property type="term" value="C:membrane"/>
    <property type="evidence" value="ECO:0007669"/>
    <property type="project" value="UniProtKB-SubCell"/>
</dbReference>
<keyword evidence="4 6" id="KW-0472">Membrane</keyword>
<keyword evidence="3 6" id="KW-1133">Transmembrane helix</keyword>
<feature type="transmembrane region" description="Helical" evidence="6">
    <location>
        <begin position="521"/>
        <end position="540"/>
    </location>
</feature>
<organism evidence="9 10">
    <name type="scientific">Tremella mesenterica</name>
    <name type="common">Jelly fungus</name>
    <dbReference type="NCBI Taxonomy" id="5217"/>
    <lineage>
        <taxon>Eukaryota</taxon>
        <taxon>Fungi</taxon>
        <taxon>Dikarya</taxon>
        <taxon>Basidiomycota</taxon>
        <taxon>Agaricomycotina</taxon>
        <taxon>Tremellomycetes</taxon>
        <taxon>Tremellales</taxon>
        <taxon>Tremellaceae</taxon>
        <taxon>Tremella</taxon>
    </lineage>
</organism>
<accession>A0A4V1M4D5</accession>
<evidence type="ECO:0000256" key="1">
    <source>
        <dbReference type="ARBA" id="ARBA00004141"/>
    </source>
</evidence>
<feature type="transmembrane region" description="Helical" evidence="6">
    <location>
        <begin position="32"/>
        <end position="54"/>
    </location>
</feature>
<evidence type="ECO:0000259" key="8">
    <source>
        <dbReference type="Pfam" id="PF00892"/>
    </source>
</evidence>
<reference evidence="9 10" key="1">
    <citation type="submission" date="2016-06" db="EMBL/GenBank/DDBJ databases">
        <title>Evolution of pathogenesis and genome organization in the Tremellales.</title>
        <authorList>
            <person name="Cuomo C."/>
            <person name="Litvintseva A."/>
            <person name="Heitman J."/>
            <person name="Chen Y."/>
            <person name="Sun S."/>
            <person name="Springer D."/>
            <person name="Dromer F."/>
            <person name="Young S."/>
            <person name="Zeng Q."/>
            <person name="Chapman S."/>
            <person name="Gujja S."/>
            <person name="Saif S."/>
            <person name="Birren B."/>
        </authorList>
    </citation>
    <scope>NUCLEOTIDE SEQUENCE [LARGE SCALE GENOMIC DNA]</scope>
    <source>
        <strain evidence="9 10">ATCC 28783</strain>
    </source>
</reference>
<feature type="domain" description="EamA" evidence="8">
    <location>
        <begin position="282"/>
        <end position="354"/>
    </location>
</feature>
<dbReference type="EMBL" id="SDIL01000024">
    <property type="protein sequence ID" value="RXK39987.1"/>
    <property type="molecule type" value="Genomic_DNA"/>
</dbReference>
<dbReference type="OrthoDB" id="306876at2759"/>
<dbReference type="InterPro" id="IPR037185">
    <property type="entry name" value="EmrE-like"/>
</dbReference>
<dbReference type="InParanoid" id="A0A4V1M4D5"/>
<gene>
    <name evidence="9" type="ORF">M231_02782</name>
</gene>
<evidence type="ECO:0000256" key="2">
    <source>
        <dbReference type="ARBA" id="ARBA00022692"/>
    </source>
</evidence>
<feature type="signal peptide" evidence="7">
    <location>
        <begin position="1"/>
        <end position="16"/>
    </location>
</feature>
<sequence>MLHPLLIALIAYAAFASMDTIVQYLETSEEIPINFIVVVRMVGTLVGCMVWLWLGGIQGGQVDGGSVTEIGEVDRVSSEDYVVSSRLTRSGYMEVRAEDGSAMGSGVDRSLVDDTPATGVRYNNWASAEIRGVQVLGNDEGNDDDSSLIQTNKVDMLEEGEGNVTTVKTISARPEHQVKEGDRGSTRGIGEREGTTIKPFSMRQNQVNESDSGFTGRRGEREDTINKTFLVEHEDQAKKGYEGVREDRDEVSRVMGRKRERIKKWNSFSTPYAPWGKGGKEGIRYLLWIRGIIAWMGLWCGFEAFGYLGLSEALPILALLPFPTAGICWLFLKERFTLIQCVSCVISILGVIIIAQPSFLSPNPASSLPIPSLDPPLRFPMPRHFKDQPVQTFESFYHEGKEQSVGNYIFQQLRDHILPLIFTSLRTTNETGLDRVSTLELVTRTLPDPITHDLTNRVIGISLMSLCTLVITGEIFFTRLIGRRATAVQILTMFAASSVVLSSLLLIISREKIVIPSSFNWIALLAVIPLGGGAQICLTYATQHTTGGQVGMMSYSSVVFGVLSQWGMYRSVPDWPAFVGMSIIVISGLVAVKYGSPETTSSDPNEESEIPLLPSHISTSEV</sequence>
<evidence type="ECO:0000256" key="6">
    <source>
        <dbReference type="SAM" id="Phobius"/>
    </source>
</evidence>
<feature type="region of interest" description="Disordered" evidence="5">
    <location>
        <begin position="174"/>
        <end position="193"/>
    </location>
</feature>
<evidence type="ECO:0000256" key="5">
    <source>
        <dbReference type="SAM" id="MobiDB-lite"/>
    </source>
</evidence>
<feature type="transmembrane region" description="Helical" evidence="6">
    <location>
        <begin position="552"/>
        <end position="569"/>
    </location>
</feature>
<proteinExistence type="predicted"/>
<evidence type="ECO:0000313" key="10">
    <source>
        <dbReference type="Proteomes" id="UP000289152"/>
    </source>
</evidence>
<feature type="transmembrane region" description="Helical" evidence="6">
    <location>
        <begin position="339"/>
        <end position="359"/>
    </location>
</feature>
<dbReference type="Pfam" id="PF00892">
    <property type="entry name" value="EamA"/>
    <property type="match status" value="1"/>
</dbReference>
<feature type="transmembrane region" description="Helical" evidence="6">
    <location>
        <begin position="458"/>
        <end position="478"/>
    </location>
</feature>
<evidence type="ECO:0000256" key="4">
    <source>
        <dbReference type="ARBA" id="ARBA00023136"/>
    </source>
</evidence>
<feature type="transmembrane region" description="Helical" evidence="6">
    <location>
        <begin position="490"/>
        <end position="509"/>
    </location>
</feature>
<comment type="subcellular location">
    <subcellularLocation>
        <location evidence="1">Membrane</location>
        <topology evidence="1">Multi-pass membrane protein</topology>
    </subcellularLocation>
</comment>